<protein>
    <recommendedName>
        <fullName evidence="4">Large polyvalent protein associated domain-containing protein</fullName>
    </recommendedName>
</protein>
<evidence type="ECO:0008006" key="4">
    <source>
        <dbReference type="Google" id="ProtNLM"/>
    </source>
</evidence>
<feature type="region of interest" description="Disordered" evidence="1">
    <location>
        <begin position="167"/>
        <end position="193"/>
    </location>
</feature>
<organism evidence="2 3">
    <name type="scientific">Akkermansia massiliensis</name>
    <dbReference type="NCBI Taxonomy" id="2927224"/>
    <lineage>
        <taxon>Bacteria</taxon>
        <taxon>Pseudomonadati</taxon>
        <taxon>Verrucomicrobiota</taxon>
        <taxon>Verrucomicrobiia</taxon>
        <taxon>Verrucomicrobiales</taxon>
        <taxon>Akkermansiaceae</taxon>
        <taxon>Akkermansia</taxon>
    </lineage>
</organism>
<feature type="region of interest" description="Disordered" evidence="1">
    <location>
        <begin position="315"/>
        <end position="338"/>
    </location>
</feature>
<dbReference type="GeneID" id="84022360"/>
<sequence>MKYEITYSCGHEGVKDLIGKQSERDRKIRYYETQCLCPECARKKRDEENKALGVVLHLTCDHDTEIIEIIAYGDTYAHKEELKKLGFRFGEISCAFLNTSRYGARQKCWSYTPSYSTPEELKAEYDSLVARVKEGVTTHVSERKPEMGDISLLNKILLNRKQELERKEQEKKEAEAARQERTRQETERKAQEERNKWKRVAIPAECARNIGGISGNIRIKFPAESRLAEYSFVVGNYCVFEGSHDGELYLELYRNFEKTAMKLKRLEKKNKQGKWYELVEPVTIHRADVIECFGNEVDHDAPKTEKASLVYDDGKEEIHHTPEPKTPVDIDAAEELKR</sequence>
<dbReference type="RefSeq" id="WP_022397826.1">
    <property type="nucleotide sequence ID" value="NZ_CP072019.1"/>
</dbReference>
<accession>A0ABT0R3Z5</accession>
<dbReference type="EMBL" id="JAMGSI010000001">
    <property type="protein sequence ID" value="MCL6655840.1"/>
    <property type="molecule type" value="Genomic_DNA"/>
</dbReference>
<dbReference type="Proteomes" id="UP001202031">
    <property type="component" value="Unassembled WGS sequence"/>
</dbReference>
<keyword evidence="3" id="KW-1185">Reference proteome</keyword>
<evidence type="ECO:0000313" key="3">
    <source>
        <dbReference type="Proteomes" id="UP001202031"/>
    </source>
</evidence>
<name>A0ABT0R3Z5_9BACT</name>
<evidence type="ECO:0000256" key="1">
    <source>
        <dbReference type="SAM" id="MobiDB-lite"/>
    </source>
</evidence>
<proteinExistence type="predicted"/>
<comment type="caution">
    <text evidence="2">The sequence shown here is derived from an EMBL/GenBank/DDBJ whole genome shotgun (WGS) entry which is preliminary data.</text>
</comment>
<gene>
    <name evidence="2" type="ORF">M8N44_00725</name>
</gene>
<reference evidence="2 3" key="1">
    <citation type="submission" date="2022-03" db="EMBL/GenBank/DDBJ databases">
        <title>Taxonomic description of new species and reclassification of some bacterial strains.</title>
        <authorList>
            <person name="Ndongo S."/>
        </authorList>
    </citation>
    <scope>NUCLEOTIDE SEQUENCE [LARGE SCALE GENOMIC DNA]</scope>
    <source>
        <strain evidence="2 3">Marseille-P6666</strain>
    </source>
</reference>
<evidence type="ECO:0000313" key="2">
    <source>
        <dbReference type="EMBL" id="MCL6655840.1"/>
    </source>
</evidence>